<evidence type="ECO:0000313" key="5">
    <source>
        <dbReference type="EMBL" id="OAF71364.1"/>
    </source>
</evidence>
<dbReference type="PANTHER" id="PTHR14396:SF10">
    <property type="entry name" value="CLASPIN"/>
    <property type="match status" value="1"/>
</dbReference>
<evidence type="ECO:0000256" key="1">
    <source>
        <dbReference type="ARBA" id="ARBA00004123"/>
    </source>
</evidence>
<feature type="non-terminal residue" evidence="5">
    <location>
        <position position="1"/>
    </location>
</feature>
<dbReference type="GO" id="GO:0010997">
    <property type="term" value="F:anaphase-promoting complex binding"/>
    <property type="evidence" value="ECO:0007669"/>
    <property type="project" value="TreeGrafter"/>
</dbReference>
<dbReference type="PANTHER" id="PTHR14396">
    <property type="entry name" value="CLASPIN"/>
    <property type="match status" value="1"/>
</dbReference>
<protein>
    <recommendedName>
        <fullName evidence="7">Claspin</fullName>
    </recommendedName>
</protein>
<proteinExistence type="predicted"/>
<dbReference type="AlphaFoldDB" id="A0A177BCW2"/>
<evidence type="ECO:0000313" key="6">
    <source>
        <dbReference type="Proteomes" id="UP000078046"/>
    </source>
</evidence>
<evidence type="ECO:0000256" key="4">
    <source>
        <dbReference type="SAM" id="MobiDB-lite"/>
    </source>
</evidence>
<comment type="subcellular location">
    <subcellularLocation>
        <location evidence="1">Nucleus</location>
    </subcellularLocation>
</comment>
<organism evidence="5 6">
    <name type="scientific">Intoshia linei</name>
    <dbReference type="NCBI Taxonomy" id="1819745"/>
    <lineage>
        <taxon>Eukaryota</taxon>
        <taxon>Metazoa</taxon>
        <taxon>Spiralia</taxon>
        <taxon>Lophotrochozoa</taxon>
        <taxon>Mesozoa</taxon>
        <taxon>Orthonectida</taxon>
        <taxon>Rhopaluridae</taxon>
        <taxon>Intoshia</taxon>
    </lineage>
</organism>
<keyword evidence="3" id="KW-0539">Nucleus</keyword>
<dbReference type="GO" id="GO:0033314">
    <property type="term" value="P:mitotic DNA replication checkpoint signaling"/>
    <property type="evidence" value="ECO:0007669"/>
    <property type="project" value="TreeGrafter"/>
</dbReference>
<dbReference type="EMBL" id="LWCA01000057">
    <property type="protein sequence ID" value="OAF71364.1"/>
    <property type="molecule type" value="Genomic_DNA"/>
</dbReference>
<dbReference type="GO" id="GO:0007095">
    <property type="term" value="P:mitotic G2 DNA damage checkpoint signaling"/>
    <property type="evidence" value="ECO:0007669"/>
    <property type="project" value="TreeGrafter"/>
</dbReference>
<evidence type="ECO:0000256" key="2">
    <source>
        <dbReference type="ARBA" id="ARBA00022553"/>
    </source>
</evidence>
<feature type="compositionally biased region" description="Acidic residues" evidence="4">
    <location>
        <begin position="77"/>
        <end position="87"/>
    </location>
</feature>
<keyword evidence="6" id="KW-1185">Reference proteome</keyword>
<dbReference type="GO" id="GO:0005634">
    <property type="term" value="C:nucleus"/>
    <property type="evidence" value="ECO:0007669"/>
    <property type="project" value="UniProtKB-SubCell"/>
</dbReference>
<dbReference type="Proteomes" id="UP000078046">
    <property type="component" value="Unassembled WGS sequence"/>
</dbReference>
<feature type="region of interest" description="Disordered" evidence="4">
    <location>
        <begin position="60"/>
        <end position="89"/>
    </location>
</feature>
<evidence type="ECO:0008006" key="7">
    <source>
        <dbReference type="Google" id="ProtNLM"/>
    </source>
</evidence>
<reference evidence="5 6" key="1">
    <citation type="submission" date="2016-04" db="EMBL/GenBank/DDBJ databases">
        <title>The genome of Intoshia linei affirms orthonectids as highly simplified spiralians.</title>
        <authorList>
            <person name="Mikhailov K.V."/>
            <person name="Slusarev G.S."/>
            <person name="Nikitin M.A."/>
            <person name="Logacheva M.D."/>
            <person name="Penin A."/>
            <person name="Aleoshin V."/>
            <person name="Panchin Y.V."/>
        </authorList>
    </citation>
    <scope>NUCLEOTIDE SEQUENCE [LARGE SCALE GENOMIC DNA]</scope>
    <source>
        <strain evidence="5">Intl2013</strain>
        <tissue evidence="5">Whole animal</tissue>
    </source>
</reference>
<evidence type="ECO:0000256" key="3">
    <source>
        <dbReference type="ARBA" id="ARBA00023242"/>
    </source>
</evidence>
<dbReference type="InterPro" id="IPR024146">
    <property type="entry name" value="Claspin"/>
</dbReference>
<gene>
    <name evidence="5" type="ORF">A3Q56_00856</name>
</gene>
<keyword evidence="2" id="KW-0597">Phosphoprotein</keyword>
<name>A0A177BCW2_9BILA</name>
<comment type="caution">
    <text evidence="5">The sequence shown here is derived from an EMBL/GenBank/DDBJ whole genome shotgun (WGS) entry which is preliminary data.</text>
</comment>
<sequence>KATEIGERTGKIASLSILKKDLSVEIQKKREELYNIKCTDYARMNPMEFQDEEELLALSSDEDFNPESITKSNSISDLEDESNESVEDDSKVTDFSCVSLFAAQKKNENPVYDDSVYLKEAVSNLKCQIDGMDGEFCLERENEKPFSQSLEDGSFKTKLLQINDSCNVILEDNSKFIPELCSGLFDLDPSQSDESVSSTFTKSHSESCVNYEKYRQFKENHIEDSNDSNILNKIESNRRKNDFMDNEAELSGSDHNDDMEDCEFGDDYYESDEITEDLPSQNKIKSQIDKVHVKIMKDVDDDKIDKIKEMLHINEDGTIGSKRVRKFKWKYSENENANFALAHKDGFDEPPPKDNVNSLEISDDTLSNSVWRKECLKRKRMMDKNMNSTQLDHKSLLGKGLSFIKNGKINRNTINIRNNISGDDSSKKYNKSSILSNILNHNELVESTKSASVSSLPKHYINQVSSNTSSSKSRKNFVFESIKKH</sequence>
<accession>A0A177BCW2</accession>